<feature type="region of interest" description="Disordered" evidence="1">
    <location>
        <begin position="155"/>
        <end position="187"/>
    </location>
</feature>
<keyword evidence="2" id="KW-0812">Transmembrane</keyword>
<name>A0A7T2WNE4_9MICO</name>
<feature type="transmembrane region" description="Helical" evidence="2">
    <location>
        <begin position="80"/>
        <end position="100"/>
    </location>
</feature>
<dbReference type="Proteomes" id="UP000594979">
    <property type="component" value="Chromosome"/>
</dbReference>
<gene>
    <name evidence="3" type="ORF">I6G59_16840</name>
</gene>
<reference evidence="3 4" key="1">
    <citation type="submission" date="2020-12" db="EMBL/GenBank/DDBJ databases">
        <title>FDA dAtabase for Regulatory Grade micrObial Sequences (FDA-ARGOS): Supporting development and validation of Infectious Disease Dx tests.</title>
        <authorList>
            <person name="Sproer C."/>
            <person name="Gronow S."/>
            <person name="Severitt S."/>
            <person name="Schroder I."/>
            <person name="Tallon L."/>
            <person name="Sadzewicz L."/>
            <person name="Zhao X."/>
            <person name="Boylan J."/>
            <person name="Ott S."/>
            <person name="Bowen H."/>
            <person name="Vavikolanu K."/>
            <person name="Mehta A."/>
            <person name="Aluvathingal J."/>
            <person name="Nadendla S."/>
            <person name="Lowell S."/>
            <person name="Myers T."/>
            <person name="Yan Y."/>
            <person name="Sichtig H."/>
        </authorList>
    </citation>
    <scope>NUCLEOTIDE SEQUENCE [LARGE SCALE GENOMIC DNA]</scope>
    <source>
        <strain evidence="3 4">FDAARGOS_902</strain>
    </source>
</reference>
<evidence type="ECO:0000313" key="4">
    <source>
        <dbReference type="Proteomes" id="UP000594979"/>
    </source>
</evidence>
<dbReference type="AlphaFoldDB" id="A0A7T2WNE4"/>
<evidence type="ECO:0000256" key="1">
    <source>
        <dbReference type="SAM" id="MobiDB-lite"/>
    </source>
</evidence>
<feature type="transmembrane region" description="Helical" evidence="2">
    <location>
        <begin position="106"/>
        <end position="131"/>
    </location>
</feature>
<keyword evidence="2" id="KW-0472">Membrane</keyword>
<dbReference type="Pfam" id="PF13384">
    <property type="entry name" value="HTH_23"/>
    <property type="match status" value="1"/>
</dbReference>
<dbReference type="KEGG" id="bcau:I6G59_16840"/>
<keyword evidence="2" id="KW-1133">Transmembrane helix</keyword>
<accession>A0A7T2WNE4</accession>
<feature type="transmembrane region" description="Helical" evidence="2">
    <location>
        <begin position="7"/>
        <end position="28"/>
    </location>
</feature>
<feature type="compositionally biased region" description="Low complexity" evidence="1">
    <location>
        <begin position="205"/>
        <end position="226"/>
    </location>
</feature>
<organism evidence="3 4">
    <name type="scientific">Brevibacterium casei</name>
    <dbReference type="NCBI Taxonomy" id="33889"/>
    <lineage>
        <taxon>Bacteria</taxon>
        <taxon>Bacillati</taxon>
        <taxon>Actinomycetota</taxon>
        <taxon>Actinomycetes</taxon>
        <taxon>Micrococcales</taxon>
        <taxon>Brevibacteriaceae</taxon>
        <taxon>Brevibacterium</taxon>
    </lineage>
</organism>
<dbReference type="Pfam" id="PF10935">
    <property type="entry name" value="DUF2637"/>
    <property type="match status" value="1"/>
</dbReference>
<feature type="compositionally biased region" description="Polar residues" evidence="1">
    <location>
        <begin position="155"/>
        <end position="182"/>
    </location>
</feature>
<dbReference type="RefSeq" id="WP_197931970.1">
    <property type="nucleotide sequence ID" value="NZ_CP065682.1"/>
</dbReference>
<protein>
    <submittedName>
        <fullName evidence="3">DUF2637 domain-containing protein</fullName>
    </submittedName>
</protein>
<proteinExistence type="predicted"/>
<sequence>MLGTQRWGWAVVTAAGGTVAIGVGAFWLSFIALADLATRSGIAGEQSWVWPLLVDGLIVVATIAVVALDGHARTGYPWTLLVTGAGISVVANATHALVAADPTVPRLLAAAVASVPPLVLVASTHLTVVLVRSAHDRHGATVDPEMRDAHLRTQHATVTAEANRSQAIPQETAPSEPSSRAQSVPAPMSRITGLSLVELAAPDNAAPADVPASPGEPGPTAEGAPTDARTRRAEAARLQAEGWSNRKIAAHMQVHPSTIGRWLARSEPSTTTTDLE</sequence>
<dbReference type="EMBL" id="CP065682">
    <property type="protein sequence ID" value="QPS33567.1"/>
    <property type="molecule type" value="Genomic_DNA"/>
</dbReference>
<feature type="transmembrane region" description="Helical" evidence="2">
    <location>
        <begin position="48"/>
        <end position="68"/>
    </location>
</feature>
<evidence type="ECO:0000313" key="3">
    <source>
        <dbReference type="EMBL" id="QPS33567.1"/>
    </source>
</evidence>
<feature type="region of interest" description="Disordered" evidence="1">
    <location>
        <begin position="205"/>
        <end position="244"/>
    </location>
</feature>
<dbReference type="InterPro" id="IPR021235">
    <property type="entry name" value="DUF2637"/>
</dbReference>
<evidence type="ECO:0000256" key="2">
    <source>
        <dbReference type="SAM" id="Phobius"/>
    </source>
</evidence>